<dbReference type="AlphaFoldDB" id="A0A7W0CP00"/>
<name>A0A7W0CP00_9ACTN</name>
<feature type="domain" description="Mycothiol-dependent maleylpyruvate isomerase metal-binding" evidence="1">
    <location>
        <begin position="18"/>
        <end position="129"/>
    </location>
</feature>
<accession>A0A7W0CP00</accession>
<dbReference type="EMBL" id="JACDUR010000006">
    <property type="protein sequence ID" value="MBA2894709.1"/>
    <property type="molecule type" value="Genomic_DNA"/>
</dbReference>
<evidence type="ECO:0000313" key="3">
    <source>
        <dbReference type="Proteomes" id="UP000530928"/>
    </source>
</evidence>
<dbReference type="InterPro" id="IPR024344">
    <property type="entry name" value="MDMPI_metal-binding"/>
</dbReference>
<reference evidence="2 3" key="1">
    <citation type="submission" date="2020-07" db="EMBL/GenBank/DDBJ databases">
        <title>Genomic Encyclopedia of Type Strains, Phase IV (KMG-IV): sequencing the most valuable type-strain genomes for metagenomic binning, comparative biology and taxonomic classification.</title>
        <authorList>
            <person name="Goeker M."/>
        </authorList>
    </citation>
    <scope>NUCLEOTIDE SEQUENCE [LARGE SCALE GENOMIC DNA]</scope>
    <source>
        <strain evidence="2 3">DSM 45533</strain>
    </source>
</reference>
<protein>
    <submittedName>
        <fullName evidence="2">Uncharacterized protein (TIGR03083 family)</fullName>
    </submittedName>
</protein>
<gene>
    <name evidence="2" type="ORF">HNR30_006081</name>
</gene>
<dbReference type="Gene3D" id="1.20.120.450">
    <property type="entry name" value="dinb family like domain"/>
    <property type="match status" value="1"/>
</dbReference>
<dbReference type="Proteomes" id="UP000530928">
    <property type="component" value="Unassembled WGS sequence"/>
</dbReference>
<dbReference type="GO" id="GO:0046872">
    <property type="term" value="F:metal ion binding"/>
    <property type="evidence" value="ECO:0007669"/>
    <property type="project" value="InterPro"/>
</dbReference>
<evidence type="ECO:0000259" key="1">
    <source>
        <dbReference type="Pfam" id="PF11716"/>
    </source>
</evidence>
<comment type="caution">
    <text evidence="2">The sequence shown here is derived from an EMBL/GenBank/DDBJ whole genome shotgun (WGS) entry which is preliminary data.</text>
</comment>
<organism evidence="2 3">
    <name type="scientific">Nonomuraea soli</name>
    <dbReference type="NCBI Taxonomy" id="1032476"/>
    <lineage>
        <taxon>Bacteria</taxon>
        <taxon>Bacillati</taxon>
        <taxon>Actinomycetota</taxon>
        <taxon>Actinomycetes</taxon>
        <taxon>Streptosporangiales</taxon>
        <taxon>Streptosporangiaceae</taxon>
        <taxon>Nonomuraea</taxon>
    </lineage>
</organism>
<dbReference type="SUPFAM" id="SSF109854">
    <property type="entry name" value="DinB/YfiT-like putative metalloenzymes"/>
    <property type="match status" value="1"/>
</dbReference>
<evidence type="ECO:0000313" key="2">
    <source>
        <dbReference type="EMBL" id="MBA2894709.1"/>
    </source>
</evidence>
<keyword evidence="3" id="KW-1185">Reference proteome</keyword>
<dbReference type="InterPro" id="IPR034660">
    <property type="entry name" value="DinB/YfiT-like"/>
</dbReference>
<proteinExistence type="predicted"/>
<dbReference type="Pfam" id="PF11716">
    <property type="entry name" value="MDMPI_N"/>
    <property type="match status" value="1"/>
</dbReference>
<dbReference type="RefSeq" id="WP_181613449.1">
    <property type="nucleotide sequence ID" value="NZ_BAABAM010000004.1"/>
</dbReference>
<sequence length="202" mass="21589">MDGKIVLSVASECGDYLDSVAGEKWSETGVPGMEWNVAQVAAHIGETVLWYATDLVAGDRELSTMEMRVRPESAPEDLVATLHTFAAVLAHAVDGVGPDVRGWHPDGLADASGFAGMACDEMLVHTADIGAGLGVPFEPSADLASATLLRLFPWAPTGTDPWRTLLWANGRADLPGLERQAGWRWHCAPLSEWDGTNPRVVS</sequence>